<dbReference type="Pfam" id="PF01844">
    <property type="entry name" value="HNH"/>
    <property type="match status" value="1"/>
</dbReference>
<evidence type="ECO:0000313" key="3">
    <source>
        <dbReference type="Proteomes" id="UP000184529"/>
    </source>
</evidence>
<dbReference type="STRING" id="1121432.SAMN02745219_02601"/>
<dbReference type="RefSeq" id="WP_072870217.1">
    <property type="nucleotide sequence ID" value="NZ_FQZM01000035.1"/>
</dbReference>
<dbReference type="InterPro" id="IPR025938">
    <property type="entry name" value="RRXRR_dom"/>
</dbReference>
<proteinExistence type="predicted"/>
<dbReference type="Proteomes" id="UP000184529">
    <property type="component" value="Unassembled WGS sequence"/>
</dbReference>
<dbReference type="InterPro" id="IPR002711">
    <property type="entry name" value="HNH"/>
</dbReference>
<keyword evidence="2" id="KW-0540">Nuclease</keyword>
<feature type="domain" description="HNH nuclease" evidence="1">
    <location>
        <begin position="217"/>
        <end position="272"/>
    </location>
</feature>
<keyword evidence="2" id="KW-0378">Hydrolase</keyword>
<gene>
    <name evidence="2" type="ORF">SAMN02745219_02601</name>
</gene>
<dbReference type="InterPro" id="IPR003615">
    <property type="entry name" value="HNH_nuc"/>
</dbReference>
<sequence length="501" mass="57115">MVFVLDKHKKPLMPCTEKRARLLLERGRAVVHRMSPFTIRLKDRTAEESRFQPLRLKLDPGSRTTGFAVLREDTPNRSEVILLGEIHHKPSIKDGLDVRRNQRHSRRNRKTRYREPRFNNRHPEKCAVCGKNAQHGSRYCRPCEKAKNFVDNGHREGRLVPSLEARVNQTLSVVDKLTRWLPITAISTEHVKFDTQLMQNPDISGVEYQQGELFGYEVREYLLEKWGRKCAYCGKEGVPLEVEHVVPRNPKRGPRGTDRISNLTLACEECNKAKGNLQPEEWLEKLKQSKRKLDQVRAENLPKILRKLKEPLRDAALVNATRWVLYDRLKKTGLSVECGTGARTKYNRLKMGLPKTHYYDACCVGESTPENLAINQEYVQVWTALGRGTRKMCNTDKYGFPVSHRTRQKMYFGFTTGDLVMAEVPEGKYAGRWVGRVAVRASGYFDIKDGSGKRICQGISYRHIKLLQRADGWQYEKIRVEKGGSGGASSPGVNAGASGAA</sequence>
<protein>
    <submittedName>
        <fullName evidence="2">HNH endonuclease</fullName>
    </submittedName>
</protein>
<evidence type="ECO:0000259" key="1">
    <source>
        <dbReference type="SMART" id="SM00507"/>
    </source>
</evidence>
<dbReference type="AlphaFoldDB" id="A0A1M6JFJ1"/>
<dbReference type="CDD" id="cd00085">
    <property type="entry name" value="HNHc"/>
    <property type="match status" value="1"/>
</dbReference>
<dbReference type="SMART" id="SM00507">
    <property type="entry name" value="HNHc"/>
    <property type="match status" value="1"/>
</dbReference>
<dbReference type="EMBL" id="FQZM01000035">
    <property type="protein sequence ID" value="SHJ45471.1"/>
    <property type="molecule type" value="Genomic_DNA"/>
</dbReference>
<dbReference type="InterPro" id="IPR052892">
    <property type="entry name" value="NA-targeting_endonuclease"/>
</dbReference>
<keyword evidence="2" id="KW-0255">Endonuclease</keyword>
<accession>A0A1M6JFJ1</accession>
<dbReference type="GO" id="GO:0003676">
    <property type="term" value="F:nucleic acid binding"/>
    <property type="evidence" value="ECO:0007669"/>
    <property type="project" value="InterPro"/>
</dbReference>
<dbReference type="OrthoDB" id="9779761at2"/>
<evidence type="ECO:0000313" key="2">
    <source>
        <dbReference type="EMBL" id="SHJ45471.1"/>
    </source>
</evidence>
<dbReference type="Gene3D" id="1.10.30.50">
    <property type="match status" value="1"/>
</dbReference>
<organism evidence="2 3">
    <name type="scientific">Desulfofundulus thermosubterraneus DSM 16057</name>
    <dbReference type="NCBI Taxonomy" id="1121432"/>
    <lineage>
        <taxon>Bacteria</taxon>
        <taxon>Bacillati</taxon>
        <taxon>Bacillota</taxon>
        <taxon>Clostridia</taxon>
        <taxon>Eubacteriales</taxon>
        <taxon>Peptococcaceae</taxon>
        <taxon>Desulfofundulus</taxon>
    </lineage>
</organism>
<reference evidence="3" key="1">
    <citation type="submission" date="2016-11" db="EMBL/GenBank/DDBJ databases">
        <authorList>
            <person name="Varghese N."/>
            <person name="Submissions S."/>
        </authorList>
    </citation>
    <scope>NUCLEOTIDE SEQUENCE [LARGE SCALE GENOMIC DNA]</scope>
    <source>
        <strain evidence="3">DSM 16057</strain>
    </source>
</reference>
<dbReference type="PANTHER" id="PTHR33877">
    <property type="entry name" value="SLL1193 PROTEIN"/>
    <property type="match status" value="1"/>
</dbReference>
<keyword evidence="3" id="KW-1185">Reference proteome</keyword>
<dbReference type="GO" id="GO:0008270">
    <property type="term" value="F:zinc ion binding"/>
    <property type="evidence" value="ECO:0007669"/>
    <property type="project" value="InterPro"/>
</dbReference>
<dbReference type="InterPro" id="IPR047693">
    <property type="entry name" value="RNA-guided_IscB-like"/>
</dbReference>
<dbReference type="GO" id="GO:0004519">
    <property type="term" value="F:endonuclease activity"/>
    <property type="evidence" value="ECO:0007669"/>
    <property type="project" value="UniProtKB-KW"/>
</dbReference>
<dbReference type="Pfam" id="PF14239">
    <property type="entry name" value="RRXRR"/>
    <property type="match status" value="2"/>
</dbReference>
<name>A0A1M6JFJ1_9FIRM</name>
<dbReference type="PANTHER" id="PTHR33877:SF2">
    <property type="entry name" value="OS07G0170200 PROTEIN"/>
    <property type="match status" value="1"/>
</dbReference>
<dbReference type="NCBIfam" id="NF040563">
    <property type="entry name" value="guided_IscB"/>
    <property type="match status" value="1"/>
</dbReference>